<keyword evidence="3" id="KW-1185">Reference proteome</keyword>
<evidence type="ECO:0000313" key="2">
    <source>
        <dbReference type="EMBL" id="MBB3711342.1"/>
    </source>
</evidence>
<proteinExistence type="predicted"/>
<dbReference type="RefSeq" id="WP_343064582.1">
    <property type="nucleotide sequence ID" value="NZ_JACIBX010000002.1"/>
</dbReference>
<reference evidence="2 3" key="1">
    <citation type="submission" date="2020-08" db="EMBL/GenBank/DDBJ databases">
        <title>Genomic Encyclopedia of Type Strains, Phase III (KMG-III): the genomes of soil and plant-associated and newly described type strains.</title>
        <authorList>
            <person name="Whitman W."/>
        </authorList>
    </citation>
    <scope>NUCLEOTIDE SEQUENCE [LARGE SCALE GENOMIC DNA]</scope>
    <source>
        <strain evidence="2 3">CECT 8572</strain>
    </source>
</reference>
<accession>A0ABR6HLG9</accession>
<gene>
    <name evidence="2" type="ORF">FHS00_000904</name>
</gene>
<dbReference type="Proteomes" id="UP000576152">
    <property type="component" value="Unassembled WGS sequence"/>
</dbReference>
<dbReference type="InterPro" id="IPR046163">
    <property type="entry name" value="DUF6165"/>
</dbReference>
<keyword evidence="1" id="KW-0175">Coiled coil</keyword>
<sequence>MKQVMVPVAPGELIDKLTILEIKLARIINPDKRANVAREHALLEAARREAVPESEGLDHLRSELAAINLELWEIEDEIRACEARRDFSERFIALARAVYRTNDRRAVVKRRINLLLGSDLVEEKSYVDPDGDGR</sequence>
<organism evidence="2 3">
    <name type="scientific">Limimaricola variabilis</name>
    <dbReference type="NCBI Taxonomy" id="1492771"/>
    <lineage>
        <taxon>Bacteria</taxon>
        <taxon>Pseudomonadati</taxon>
        <taxon>Pseudomonadota</taxon>
        <taxon>Alphaproteobacteria</taxon>
        <taxon>Rhodobacterales</taxon>
        <taxon>Paracoccaceae</taxon>
        <taxon>Limimaricola</taxon>
    </lineage>
</organism>
<name>A0ABR6HLG9_9RHOB</name>
<feature type="coiled-coil region" evidence="1">
    <location>
        <begin position="57"/>
        <end position="84"/>
    </location>
</feature>
<protein>
    <submittedName>
        <fullName evidence="2">Uncharacterized protein</fullName>
    </submittedName>
</protein>
<evidence type="ECO:0000313" key="3">
    <source>
        <dbReference type="Proteomes" id="UP000576152"/>
    </source>
</evidence>
<dbReference type="Pfam" id="PF19662">
    <property type="entry name" value="DUF6165"/>
    <property type="match status" value="1"/>
</dbReference>
<comment type="caution">
    <text evidence="2">The sequence shown here is derived from an EMBL/GenBank/DDBJ whole genome shotgun (WGS) entry which is preliminary data.</text>
</comment>
<dbReference type="EMBL" id="JACIBX010000002">
    <property type="protein sequence ID" value="MBB3711342.1"/>
    <property type="molecule type" value="Genomic_DNA"/>
</dbReference>
<evidence type="ECO:0000256" key="1">
    <source>
        <dbReference type="SAM" id="Coils"/>
    </source>
</evidence>